<evidence type="ECO:0000313" key="2">
    <source>
        <dbReference type="EMBL" id="TDH59504.1"/>
    </source>
</evidence>
<dbReference type="AlphaFoldDB" id="A0A4R5Q960"/>
<keyword evidence="2" id="KW-0489">Methyltransferase</keyword>
<dbReference type="Pfam" id="PF05050">
    <property type="entry name" value="Methyltransf_21"/>
    <property type="match status" value="1"/>
</dbReference>
<dbReference type="PANTHER" id="PTHR34203:SF15">
    <property type="entry name" value="SLL1173 PROTEIN"/>
    <property type="match status" value="1"/>
</dbReference>
<dbReference type="RefSeq" id="WP_133291670.1">
    <property type="nucleotide sequence ID" value="NZ_SMSJ01000063.1"/>
</dbReference>
<dbReference type="GO" id="GO:0008168">
    <property type="term" value="F:methyltransferase activity"/>
    <property type="evidence" value="ECO:0007669"/>
    <property type="project" value="UniProtKB-KW"/>
</dbReference>
<dbReference type="SUPFAM" id="SSF53756">
    <property type="entry name" value="UDP-Glycosyltransferase/glycogen phosphorylase"/>
    <property type="match status" value="1"/>
</dbReference>
<evidence type="ECO:0000313" key="3">
    <source>
        <dbReference type="Proteomes" id="UP000295096"/>
    </source>
</evidence>
<dbReference type="NCBIfam" id="TIGR01444">
    <property type="entry name" value="fkbM_fam"/>
    <property type="match status" value="1"/>
</dbReference>
<sequence length="553" mass="59796">MQDAAGEGRRPRLAVLQLRGLEHFLPDLLAGLAAAGAVEVRPFTVTGPEVLAEALAWTDDPARDALWFEFCWPPFPDLIARTDFGGRRVIVRIHRIEAYEAPHVARCDWSRVDDAVVVSEDMARIVLQAAPLLERTTRLHVVRNGLDLARFAPAAAPPDPFRIGWCGSMIARKNPTLALEVLARLLEEDARWRLHIAATPGDRMVQDALLRLVPRMGLGGAVRFDGALPAAAMPGWHARNAVLLSTSLHESFGYAIAEAAAAGCDLAVLDHRGAEEFWPEEVRFGTVDQAVTLICNARPGRWRGPVAARFGLGAQRDAVLGLLRDRTPPAPRERMIPIAHGAWQGRFPLRNPADHIQHGLLSTGAFYEAEMLEDLRRRLRPGELFVDIGANIGNHALFAAGPCDARVLAFEPSPALAGHCAATLAANGLSARLDLRRLGLGAAPGTARLLPGPGHNAGRTRLDCGGGEVAVARLDDVLAERPEVIKIDVEGMEPAVLEGARGVLARHRPAVYVETLDEAAFAAVAATLGPLGYRAEARFNRDPTWLFLPEAAR</sequence>
<accession>A0A4R5Q960</accession>
<proteinExistence type="predicted"/>
<reference evidence="2 3" key="1">
    <citation type="journal article" date="2016" name="J. Microbiol.">
        <title>Dankookia rubra gen. nov., sp. nov., an alphaproteobacterium isolated from sediment of a shallow stream.</title>
        <authorList>
            <person name="Kim W.H."/>
            <person name="Kim D.H."/>
            <person name="Kang K."/>
            <person name="Ahn T.Y."/>
        </authorList>
    </citation>
    <scope>NUCLEOTIDE SEQUENCE [LARGE SCALE GENOMIC DNA]</scope>
    <source>
        <strain evidence="2 3">JCM30602</strain>
    </source>
</reference>
<evidence type="ECO:0000259" key="1">
    <source>
        <dbReference type="Pfam" id="PF05050"/>
    </source>
</evidence>
<dbReference type="PANTHER" id="PTHR34203">
    <property type="entry name" value="METHYLTRANSFERASE, FKBM FAMILY PROTEIN"/>
    <property type="match status" value="1"/>
</dbReference>
<dbReference type="Gene3D" id="3.40.50.2000">
    <property type="entry name" value="Glycogen Phosphorylase B"/>
    <property type="match status" value="1"/>
</dbReference>
<comment type="caution">
    <text evidence="2">The sequence shown here is derived from an EMBL/GenBank/DDBJ whole genome shotgun (WGS) entry which is preliminary data.</text>
</comment>
<dbReference type="EMBL" id="SMSJ01000063">
    <property type="protein sequence ID" value="TDH59504.1"/>
    <property type="molecule type" value="Genomic_DNA"/>
</dbReference>
<dbReference type="OrthoDB" id="7348357at2"/>
<name>A0A4R5Q960_9PROT</name>
<dbReference type="Gene3D" id="3.40.50.150">
    <property type="entry name" value="Vaccinia Virus protein VP39"/>
    <property type="match status" value="1"/>
</dbReference>
<dbReference type="InterPro" id="IPR006342">
    <property type="entry name" value="FkbM_mtfrase"/>
</dbReference>
<dbReference type="InterPro" id="IPR029063">
    <property type="entry name" value="SAM-dependent_MTases_sf"/>
</dbReference>
<keyword evidence="2" id="KW-0808">Transferase</keyword>
<dbReference type="Proteomes" id="UP000295096">
    <property type="component" value="Unassembled WGS sequence"/>
</dbReference>
<dbReference type="InterPro" id="IPR052514">
    <property type="entry name" value="SAM-dependent_MTase"/>
</dbReference>
<dbReference type="GO" id="GO:0032259">
    <property type="term" value="P:methylation"/>
    <property type="evidence" value="ECO:0007669"/>
    <property type="project" value="UniProtKB-KW"/>
</dbReference>
<dbReference type="Pfam" id="PF13692">
    <property type="entry name" value="Glyco_trans_1_4"/>
    <property type="match status" value="1"/>
</dbReference>
<dbReference type="SUPFAM" id="SSF53335">
    <property type="entry name" value="S-adenosyl-L-methionine-dependent methyltransferases"/>
    <property type="match status" value="1"/>
</dbReference>
<organism evidence="2 3">
    <name type="scientific">Dankookia rubra</name>
    <dbReference type="NCBI Taxonomy" id="1442381"/>
    <lineage>
        <taxon>Bacteria</taxon>
        <taxon>Pseudomonadati</taxon>
        <taxon>Pseudomonadota</taxon>
        <taxon>Alphaproteobacteria</taxon>
        <taxon>Acetobacterales</taxon>
        <taxon>Roseomonadaceae</taxon>
        <taxon>Dankookia</taxon>
    </lineage>
</organism>
<protein>
    <submittedName>
        <fullName evidence="2">FkbM family methyltransferase</fullName>
    </submittedName>
</protein>
<gene>
    <name evidence="2" type="ORF">E2C06_26880</name>
</gene>
<keyword evidence="3" id="KW-1185">Reference proteome</keyword>
<feature type="domain" description="Methyltransferase FkbM" evidence="1">
    <location>
        <begin position="387"/>
        <end position="534"/>
    </location>
</feature>